<evidence type="ECO:0000259" key="8">
    <source>
        <dbReference type="Pfam" id="PF00931"/>
    </source>
</evidence>
<dbReference type="SUPFAM" id="SSF52540">
    <property type="entry name" value="P-loop containing nucleoside triphosphate hydrolases"/>
    <property type="match status" value="1"/>
</dbReference>
<keyword evidence="5" id="KW-0611">Plant defense</keyword>
<dbReference type="CDD" id="cd14798">
    <property type="entry name" value="RX-CC_like"/>
    <property type="match status" value="1"/>
</dbReference>
<dbReference type="InterPro" id="IPR055414">
    <property type="entry name" value="LRR_R13L4/SHOC2-like"/>
</dbReference>
<keyword evidence="7" id="KW-0732">Signal</keyword>
<dbReference type="Pfam" id="PF23559">
    <property type="entry name" value="WHD_DRP"/>
    <property type="match status" value="1"/>
</dbReference>
<evidence type="ECO:0000256" key="5">
    <source>
        <dbReference type="ARBA" id="ARBA00022821"/>
    </source>
</evidence>
<dbReference type="GO" id="GO:0042742">
    <property type="term" value="P:defense response to bacterium"/>
    <property type="evidence" value="ECO:0007669"/>
    <property type="project" value="UniProtKB-ARBA"/>
</dbReference>
<dbReference type="InterPro" id="IPR042197">
    <property type="entry name" value="Apaf_helical"/>
</dbReference>
<dbReference type="GO" id="GO:0009626">
    <property type="term" value="P:plant-type hypersensitive response"/>
    <property type="evidence" value="ECO:0007669"/>
    <property type="project" value="UniProtKB-ARBA"/>
</dbReference>
<dbReference type="Gene3D" id="3.40.50.300">
    <property type="entry name" value="P-loop containing nucleotide triphosphate hydrolases"/>
    <property type="match status" value="1"/>
</dbReference>
<dbReference type="Gene3D" id="1.20.5.4130">
    <property type="match status" value="1"/>
</dbReference>
<organism evidence="12">
    <name type="scientific">Oryza barthii</name>
    <dbReference type="NCBI Taxonomy" id="65489"/>
    <lineage>
        <taxon>Eukaryota</taxon>
        <taxon>Viridiplantae</taxon>
        <taxon>Streptophyta</taxon>
        <taxon>Embryophyta</taxon>
        <taxon>Tracheophyta</taxon>
        <taxon>Spermatophyta</taxon>
        <taxon>Magnoliopsida</taxon>
        <taxon>Liliopsida</taxon>
        <taxon>Poales</taxon>
        <taxon>Poaceae</taxon>
        <taxon>BOP clade</taxon>
        <taxon>Oryzoideae</taxon>
        <taxon>Oryzeae</taxon>
        <taxon>Oryzinae</taxon>
        <taxon>Oryza</taxon>
    </lineage>
</organism>
<dbReference type="Gramene" id="OBART10G03030.1">
    <property type="protein sequence ID" value="OBART10G03030.1"/>
    <property type="gene ID" value="OBART10G03030"/>
</dbReference>
<dbReference type="eggNOG" id="KOG4658">
    <property type="taxonomic scope" value="Eukaryota"/>
</dbReference>
<keyword evidence="3" id="KW-0677">Repeat</keyword>
<dbReference type="InterPro" id="IPR027417">
    <property type="entry name" value="P-loop_NTPase"/>
</dbReference>
<dbReference type="Gene3D" id="1.10.10.10">
    <property type="entry name" value="Winged helix-like DNA-binding domain superfamily/Winged helix DNA-binding domain"/>
    <property type="match status" value="1"/>
</dbReference>
<evidence type="ECO:0000256" key="4">
    <source>
        <dbReference type="ARBA" id="ARBA00022741"/>
    </source>
</evidence>
<dbReference type="InterPro" id="IPR032675">
    <property type="entry name" value="LRR_dom_sf"/>
</dbReference>
<dbReference type="InterPro" id="IPR036388">
    <property type="entry name" value="WH-like_DNA-bd_sf"/>
</dbReference>
<dbReference type="FunFam" id="1.10.10.10:FF:000322">
    <property type="entry name" value="Probable disease resistance protein At1g63360"/>
    <property type="match status" value="1"/>
</dbReference>
<dbReference type="STRING" id="65489.A0A0D3HBD9"/>
<dbReference type="EnsemblPlants" id="OBART10G03030.1">
    <property type="protein sequence ID" value="OBART10G03030.1"/>
    <property type="gene ID" value="OBART10G03030"/>
</dbReference>
<evidence type="ECO:0000313" key="12">
    <source>
        <dbReference type="EnsemblPlants" id="OBART10G03030.1"/>
    </source>
</evidence>
<reference evidence="12" key="2">
    <citation type="submission" date="2015-03" db="UniProtKB">
        <authorList>
            <consortium name="EnsemblPlants"/>
        </authorList>
    </citation>
    <scope>IDENTIFICATION</scope>
</reference>
<evidence type="ECO:0000256" key="7">
    <source>
        <dbReference type="SAM" id="SignalP"/>
    </source>
</evidence>
<feature type="domain" description="Disease resistance protein winged helix" evidence="10">
    <location>
        <begin position="436"/>
        <end position="506"/>
    </location>
</feature>
<feature type="domain" description="Disease resistance N-terminal" evidence="9">
    <location>
        <begin position="29"/>
        <end position="104"/>
    </location>
</feature>
<evidence type="ECO:0000259" key="11">
    <source>
        <dbReference type="Pfam" id="PF23598"/>
    </source>
</evidence>
<dbReference type="HOGENOM" id="CLU_000837_25_4_1"/>
<dbReference type="InterPro" id="IPR041118">
    <property type="entry name" value="Rx_N"/>
</dbReference>
<dbReference type="InterPro" id="IPR058922">
    <property type="entry name" value="WHD_DRP"/>
</dbReference>
<feature type="domain" description="NB-ARC" evidence="8">
    <location>
        <begin position="177"/>
        <end position="349"/>
    </location>
</feature>
<dbReference type="InterPro" id="IPR002182">
    <property type="entry name" value="NB-ARC"/>
</dbReference>
<dbReference type="AlphaFoldDB" id="A0A0D3HBD9"/>
<evidence type="ECO:0000256" key="3">
    <source>
        <dbReference type="ARBA" id="ARBA00022737"/>
    </source>
</evidence>
<evidence type="ECO:0008006" key="14">
    <source>
        <dbReference type="Google" id="ProtNLM"/>
    </source>
</evidence>
<reference evidence="12" key="1">
    <citation type="journal article" date="2009" name="Rice">
        <title>De Novo Next Generation Sequencing of Plant Genomes.</title>
        <authorList>
            <person name="Rounsley S."/>
            <person name="Marri P.R."/>
            <person name="Yu Y."/>
            <person name="He R."/>
            <person name="Sisneros N."/>
            <person name="Goicoechea J.L."/>
            <person name="Lee S.J."/>
            <person name="Angelova A."/>
            <person name="Kudrna D."/>
            <person name="Luo M."/>
            <person name="Affourtit J."/>
            <person name="Desany B."/>
            <person name="Knight J."/>
            <person name="Niazi F."/>
            <person name="Egholm M."/>
            <person name="Wing R.A."/>
        </authorList>
    </citation>
    <scope>NUCLEOTIDE SEQUENCE [LARGE SCALE GENOMIC DNA]</scope>
    <source>
        <strain evidence="12">cv. IRGC 105608</strain>
    </source>
</reference>
<feature type="chain" id="PRO_5002276815" description="NB-ARC domain-containing protein" evidence="7">
    <location>
        <begin position="19"/>
        <end position="918"/>
    </location>
</feature>
<proteinExistence type="inferred from homology"/>
<accession>A0A0D3HBD9</accession>
<dbReference type="FunFam" id="3.40.50.300:FF:001091">
    <property type="entry name" value="Probable disease resistance protein At1g61300"/>
    <property type="match status" value="1"/>
</dbReference>
<protein>
    <recommendedName>
        <fullName evidence="14">NB-ARC domain-containing protein</fullName>
    </recommendedName>
</protein>
<evidence type="ECO:0000256" key="1">
    <source>
        <dbReference type="ARBA" id="ARBA00008894"/>
    </source>
</evidence>
<keyword evidence="4" id="KW-0547">Nucleotide-binding</keyword>
<evidence type="ECO:0000256" key="6">
    <source>
        <dbReference type="ARBA" id="ARBA00023054"/>
    </source>
</evidence>
<dbReference type="Pfam" id="PF23598">
    <property type="entry name" value="LRR_14"/>
    <property type="match status" value="1"/>
</dbReference>
<dbReference type="Pfam" id="PF18052">
    <property type="entry name" value="Rx_N"/>
    <property type="match status" value="1"/>
</dbReference>
<dbReference type="PaxDb" id="65489-OBART10G03030.1"/>
<keyword evidence="6" id="KW-0175">Coiled coil</keyword>
<evidence type="ECO:0000313" key="13">
    <source>
        <dbReference type="Proteomes" id="UP000026960"/>
    </source>
</evidence>
<dbReference type="GO" id="GO:0002758">
    <property type="term" value="P:innate immune response-activating signaling pathway"/>
    <property type="evidence" value="ECO:0007669"/>
    <property type="project" value="UniProtKB-ARBA"/>
</dbReference>
<dbReference type="InterPro" id="IPR044974">
    <property type="entry name" value="Disease_R_plants"/>
</dbReference>
<evidence type="ECO:0000259" key="9">
    <source>
        <dbReference type="Pfam" id="PF18052"/>
    </source>
</evidence>
<dbReference type="InterPro" id="IPR038005">
    <property type="entry name" value="RX-like_CC"/>
</dbReference>
<evidence type="ECO:0000259" key="10">
    <source>
        <dbReference type="Pfam" id="PF23559"/>
    </source>
</evidence>
<dbReference type="Proteomes" id="UP000026960">
    <property type="component" value="Chromosome 10"/>
</dbReference>
<dbReference type="PRINTS" id="PR00364">
    <property type="entry name" value="DISEASERSIST"/>
</dbReference>
<name>A0A0D3HBD9_9ORYZ</name>
<keyword evidence="13" id="KW-1185">Reference proteome</keyword>
<sequence>MAEGVVGIIILKLGLALATDTSRVGRNWLCHEASALARIFSQIRDMKEELESMQSFLQGAERFKDTDNTTANFIKKIRCIAFEIEDVVDEFTSKMEVKQGGLASKIKQRICHIKTWHRLAFKFQDIKLKLENVDRRKVRYDMTGLVKNAEQSDANCRYTDHTSYFPTEEDLVGIDDNKKLLMNWLRCDSQLQSVITTVCGMGGVGKTTLVAHVYNNVKVDFDSAAWITVSKAYQVEELLRQIIKGFNSNDLKSELRVDIVDMEKRTLVEIIRDYLKRKRFLLVLDDVWGVDMWFKIREAFPANSIGRFVITSRVHDIALIATGNHKIELKPLEAHHSWELFCKEAFWKNEDRICPLDLQNLAQRFVDKCNGLPIAIACIGRLLSCKSPCYSEWENLYKELELQLSNNAILDVNIVLKLSLDDLPYILKNCFLHCTIFPEDYLIKRKRLIRHWVTAGFIAVTEHKTMEDVAEGYLYELVNRSLLQVVERNESGRVRSCRMHDIIRILALTKSNEESFCSVYDGSRTTSKQNTRRLSIQSSDIEKFTVSSEVHLRAIYAFNELVTSDSLKFFLKSFNLLSTLDLQGTQIRKLPKELFNLFNLHFLCLRDTFVEDIPETVGRLQKLEVLDAFNARLVSLPQSIANLHKLRYLYVATDPRKGTKGVVPWIGIQVPNGIRNLKSLQALQLVEANSETLCHLGALTELRTFAITQVRREQCSDLCNAIMNMNHLASLSIMAINETETLELDGLRLPPSLSKLELGGKLDKESMPRIVSSFSDLGNLTLLTLALSKLDENSFSCLLLLNGLRGIWLDKAYEGKKLHFNAMSLPSLRLLAISDAPELNDVVIEQSALQNLIRLTLIDCPELKTLPDGIEHLITLEELYMRGASKELTKKLKQKEDSNYSNTYLMKINHIRRVTVFP</sequence>
<keyword evidence="2" id="KW-0433">Leucine-rich repeat</keyword>
<feature type="domain" description="Disease resistance R13L4/SHOC-2-like LRR" evidence="11">
    <location>
        <begin position="551"/>
        <end position="902"/>
    </location>
</feature>
<dbReference type="Pfam" id="PF00931">
    <property type="entry name" value="NB-ARC"/>
    <property type="match status" value="1"/>
</dbReference>
<comment type="similarity">
    <text evidence="1">Belongs to the disease resistance NB-LRR family.</text>
</comment>
<feature type="signal peptide" evidence="7">
    <location>
        <begin position="1"/>
        <end position="18"/>
    </location>
</feature>
<dbReference type="GO" id="GO:0043531">
    <property type="term" value="F:ADP binding"/>
    <property type="evidence" value="ECO:0007669"/>
    <property type="project" value="InterPro"/>
</dbReference>
<dbReference type="PANTHER" id="PTHR23155:SF931">
    <property type="entry name" value="OS01G0547000 PROTEIN"/>
    <property type="match status" value="1"/>
</dbReference>
<dbReference type="PANTHER" id="PTHR23155">
    <property type="entry name" value="DISEASE RESISTANCE PROTEIN RP"/>
    <property type="match status" value="1"/>
</dbReference>
<evidence type="ECO:0000256" key="2">
    <source>
        <dbReference type="ARBA" id="ARBA00022614"/>
    </source>
</evidence>
<dbReference type="Gene3D" id="1.10.8.430">
    <property type="entry name" value="Helical domain of apoptotic protease-activating factors"/>
    <property type="match status" value="1"/>
</dbReference>
<dbReference type="Gene3D" id="3.80.10.10">
    <property type="entry name" value="Ribonuclease Inhibitor"/>
    <property type="match status" value="1"/>
</dbReference>
<dbReference type="SUPFAM" id="SSF52058">
    <property type="entry name" value="L domain-like"/>
    <property type="match status" value="1"/>
</dbReference>